<evidence type="ECO:0000313" key="2">
    <source>
        <dbReference type="Proteomes" id="UP000029725"/>
    </source>
</evidence>
<proteinExistence type="predicted"/>
<dbReference type="VEuPathDB" id="MicrosporidiaDB:DI09_67p140"/>
<gene>
    <name evidence="1" type="ORF">DI09_67p140</name>
</gene>
<comment type="caution">
    <text evidence="1">The sequence shown here is derived from an EMBL/GenBank/DDBJ whole genome shotgun (WGS) entry which is preliminary data.</text>
</comment>
<name>A0A098VS18_9MICR</name>
<dbReference type="Proteomes" id="UP000029725">
    <property type="component" value="Unassembled WGS sequence"/>
</dbReference>
<organism evidence="1 2">
    <name type="scientific">Mitosporidium daphniae</name>
    <dbReference type="NCBI Taxonomy" id="1485682"/>
    <lineage>
        <taxon>Eukaryota</taxon>
        <taxon>Fungi</taxon>
        <taxon>Fungi incertae sedis</taxon>
        <taxon>Microsporidia</taxon>
        <taxon>Mitosporidium</taxon>
    </lineage>
</organism>
<dbReference type="GeneID" id="25260583"/>
<dbReference type="HOGENOM" id="CLU_2558780_0_0_1"/>
<dbReference type="EMBL" id="JMKJ01000576">
    <property type="protein sequence ID" value="KGG50526.1"/>
    <property type="molecule type" value="Genomic_DNA"/>
</dbReference>
<dbReference type="RefSeq" id="XP_013236953.1">
    <property type="nucleotide sequence ID" value="XM_013381499.1"/>
</dbReference>
<reference evidence="1 2" key="1">
    <citation type="submission" date="2014-04" db="EMBL/GenBank/DDBJ databases">
        <title>A new species of microsporidia sheds light on the evolution of extreme parasitism.</title>
        <authorList>
            <person name="Haag K.L."/>
            <person name="James T.Y."/>
            <person name="Larsson R."/>
            <person name="Schaer T.M."/>
            <person name="Refardt D."/>
            <person name="Pombert J.-F."/>
            <person name="Ebert D."/>
        </authorList>
    </citation>
    <scope>NUCLEOTIDE SEQUENCE [LARGE SCALE GENOMIC DNA]</scope>
    <source>
        <strain evidence="1 2">UGP3</strain>
        <tissue evidence="1">Spores</tissue>
    </source>
</reference>
<keyword evidence="2" id="KW-1185">Reference proteome</keyword>
<accession>A0A098VS18</accession>
<dbReference type="AlphaFoldDB" id="A0A098VS18"/>
<sequence>MDDLQSLLEDSNEMYSVISSGHEISNVVDDDALEEGIFIFVPLELQSLQKSQHISTATTYLDSLGARKSEAVSGFENSIARP</sequence>
<protein>
    <submittedName>
        <fullName evidence="1">Uncharacterized protein</fullName>
    </submittedName>
</protein>
<evidence type="ECO:0000313" key="1">
    <source>
        <dbReference type="EMBL" id="KGG50526.1"/>
    </source>
</evidence>